<keyword evidence="5" id="KW-0560">Oxidoreductase</keyword>
<dbReference type="Proteomes" id="UP000248961">
    <property type="component" value="Unassembled WGS sequence"/>
</dbReference>
<comment type="cofactor">
    <cofactor evidence="1 8">
        <name>heme</name>
        <dbReference type="ChEBI" id="CHEBI:30413"/>
    </cofactor>
</comment>
<dbReference type="PANTHER" id="PTHR46206">
    <property type="entry name" value="CYTOCHROME P450"/>
    <property type="match status" value="1"/>
</dbReference>
<evidence type="ECO:0000256" key="1">
    <source>
        <dbReference type="ARBA" id="ARBA00001971"/>
    </source>
</evidence>
<keyword evidence="10" id="KW-1185">Reference proteome</keyword>
<organism evidence="9 10">
    <name type="scientific">Aspergillus homomorphus (strain CBS 101889)</name>
    <dbReference type="NCBI Taxonomy" id="1450537"/>
    <lineage>
        <taxon>Eukaryota</taxon>
        <taxon>Fungi</taxon>
        <taxon>Dikarya</taxon>
        <taxon>Ascomycota</taxon>
        <taxon>Pezizomycotina</taxon>
        <taxon>Eurotiomycetes</taxon>
        <taxon>Eurotiomycetidae</taxon>
        <taxon>Eurotiales</taxon>
        <taxon>Aspergillaceae</taxon>
        <taxon>Aspergillus</taxon>
        <taxon>Aspergillus subgen. Circumdati</taxon>
    </lineage>
</organism>
<evidence type="ECO:0000256" key="8">
    <source>
        <dbReference type="PIRSR" id="PIRSR602403-1"/>
    </source>
</evidence>
<keyword evidence="6 8" id="KW-0408">Iron</keyword>
<dbReference type="GO" id="GO:0016705">
    <property type="term" value="F:oxidoreductase activity, acting on paired donors, with incorporation or reduction of molecular oxygen"/>
    <property type="evidence" value="ECO:0007669"/>
    <property type="project" value="InterPro"/>
</dbReference>
<evidence type="ECO:0000256" key="3">
    <source>
        <dbReference type="ARBA" id="ARBA00022617"/>
    </source>
</evidence>
<dbReference type="CDD" id="cd11041">
    <property type="entry name" value="CYP503A1-like"/>
    <property type="match status" value="1"/>
</dbReference>
<gene>
    <name evidence="9" type="ORF">BO97DRAFT_340005</name>
</gene>
<evidence type="ECO:0000313" key="9">
    <source>
        <dbReference type="EMBL" id="RAL14686.1"/>
    </source>
</evidence>
<dbReference type="RefSeq" id="XP_025553840.1">
    <property type="nucleotide sequence ID" value="XM_025691576.1"/>
</dbReference>
<dbReference type="EMBL" id="KZ824274">
    <property type="protein sequence ID" value="RAL14686.1"/>
    <property type="molecule type" value="Genomic_DNA"/>
</dbReference>
<dbReference type="GeneID" id="37195865"/>
<dbReference type="InterPro" id="IPR002403">
    <property type="entry name" value="Cyt_P450_E_grp-IV"/>
</dbReference>
<evidence type="ECO:0000313" key="10">
    <source>
        <dbReference type="Proteomes" id="UP000248961"/>
    </source>
</evidence>
<dbReference type="Gene3D" id="1.10.630.10">
    <property type="entry name" value="Cytochrome P450"/>
    <property type="match status" value="1"/>
</dbReference>
<feature type="binding site" description="axial binding residue" evidence="8">
    <location>
        <position position="458"/>
    </location>
    <ligand>
        <name>heme</name>
        <dbReference type="ChEBI" id="CHEBI:30413"/>
    </ligand>
    <ligandPart>
        <name>Fe</name>
        <dbReference type="ChEBI" id="CHEBI:18248"/>
    </ligandPart>
</feature>
<dbReference type="AlphaFoldDB" id="A0A395I4L2"/>
<evidence type="ECO:0000256" key="6">
    <source>
        <dbReference type="ARBA" id="ARBA00023004"/>
    </source>
</evidence>
<evidence type="ECO:0000256" key="2">
    <source>
        <dbReference type="ARBA" id="ARBA00010617"/>
    </source>
</evidence>
<dbReference type="OrthoDB" id="1844152at2759"/>
<proteinExistence type="inferred from homology"/>
<dbReference type="PRINTS" id="PR00465">
    <property type="entry name" value="EP450IV"/>
</dbReference>
<keyword evidence="3 8" id="KW-0349">Heme</keyword>
<dbReference type="Pfam" id="PF00067">
    <property type="entry name" value="p450"/>
    <property type="match status" value="1"/>
</dbReference>
<comment type="similarity">
    <text evidence="2">Belongs to the cytochrome P450 family.</text>
</comment>
<reference evidence="9 10" key="1">
    <citation type="submission" date="2018-02" db="EMBL/GenBank/DDBJ databases">
        <title>The genomes of Aspergillus section Nigri reveals drivers in fungal speciation.</title>
        <authorList>
            <consortium name="DOE Joint Genome Institute"/>
            <person name="Vesth T.C."/>
            <person name="Nybo J."/>
            <person name="Theobald S."/>
            <person name="Brandl J."/>
            <person name="Frisvad J.C."/>
            <person name="Nielsen K.F."/>
            <person name="Lyhne E.K."/>
            <person name="Kogle M.E."/>
            <person name="Kuo A."/>
            <person name="Riley R."/>
            <person name="Clum A."/>
            <person name="Nolan M."/>
            <person name="Lipzen A."/>
            <person name="Salamov A."/>
            <person name="Henrissat B."/>
            <person name="Wiebenga A."/>
            <person name="De vries R.P."/>
            <person name="Grigoriev I.V."/>
            <person name="Mortensen U.H."/>
            <person name="Andersen M.R."/>
            <person name="Baker S.E."/>
        </authorList>
    </citation>
    <scope>NUCLEOTIDE SEQUENCE [LARGE SCALE GENOMIC DNA]</scope>
    <source>
        <strain evidence="9 10">CBS 101889</strain>
    </source>
</reference>
<dbReference type="GO" id="GO:0005506">
    <property type="term" value="F:iron ion binding"/>
    <property type="evidence" value="ECO:0007669"/>
    <property type="project" value="InterPro"/>
</dbReference>
<dbReference type="PANTHER" id="PTHR46206:SF2">
    <property type="entry name" value="CYTOCHROME P450 MONOOXYGENASE AUSG-RELATED"/>
    <property type="match status" value="1"/>
</dbReference>
<dbReference type="STRING" id="1450537.A0A395I4L2"/>
<name>A0A395I4L2_ASPHC</name>
<dbReference type="InterPro" id="IPR036396">
    <property type="entry name" value="Cyt_P450_sf"/>
</dbReference>
<dbReference type="GO" id="GO:0019748">
    <property type="term" value="P:secondary metabolic process"/>
    <property type="evidence" value="ECO:0007669"/>
    <property type="project" value="UniProtKB-ARBA"/>
</dbReference>
<accession>A0A395I4L2</accession>
<dbReference type="GO" id="GO:0004497">
    <property type="term" value="F:monooxygenase activity"/>
    <property type="evidence" value="ECO:0007669"/>
    <property type="project" value="UniProtKB-KW"/>
</dbReference>
<keyword evidence="4 8" id="KW-0479">Metal-binding</keyword>
<dbReference type="SUPFAM" id="SSF48264">
    <property type="entry name" value="Cytochrome P450"/>
    <property type="match status" value="1"/>
</dbReference>
<evidence type="ECO:0000256" key="5">
    <source>
        <dbReference type="ARBA" id="ARBA00023002"/>
    </source>
</evidence>
<protein>
    <submittedName>
        <fullName evidence="9">Cytochrome protein</fullName>
    </submittedName>
</protein>
<evidence type="ECO:0000256" key="4">
    <source>
        <dbReference type="ARBA" id="ARBA00022723"/>
    </source>
</evidence>
<sequence length="520" mass="58612">MQYFESPVFSFSADTFSWTERSLTIGLLGIAVFTVLRFTYSPNRIPLINTRKLLEIGYSNAIQRFLVDGPNLVKNGLRKFQVFRILTNDGYQVVLAPEFAKEVRNSSAFSLSSSIARRFHADIKGFEPFDVMTGYDRFFAELIRAKLTPDLESMFRPISDETAMVLDQEWTNNSEWHSFKCLKPSILAITAQLSSRVFLGEPLCRDPNWVRITMVYTVDSHKASQALRRWPAALRPIIARLLPSSRKIRAQIETARQIIESTLAERRRCKQAAKENGLSAPQYNDALEWVEELGQEKCPHHPVMAQLALAIAGIHNTAETLTQLLYDIYQRKDLADALREEAATVIARAGLTVSGLNQLELMDSTMKESMRLKPPMIAAMQRITHSNVTLSDGTRIDKDSSVIVSATRMWDPKVYANPETFDAYRSLRAKQASGNHRNSQAVTPTPEHLVWGLGKYACPGRFFAVAEIKIILLHILLDYDLKVADGACTSPVSSGFSFRSNPNVEMFVRRRREGPSSLAT</sequence>
<keyword evidence="7" id="KW-0503">Monooxygenase</keyword>
<dbReference type="VEuPathDB" id="FungiDB:BO97DRAFT_340005"/>
<dbReference type="GO" id="GO:0020037">
    <property type="term" value="F:heme binding"/>
    <property type="evidence" value="ECO:0007669"/>
    <property type="project" value="InterPro"/>
</dbReference>
<evidence type="ECO:0000256" key="7">
    <source>
        <dbReference type="ARBA" id="ARBA00023033"/>
    </source>
</evidence>
<dbReference type="InterPro" id="IPR001128">
    <property type="entry name" value="Cyt_P450"/>
</dbReference>